<evidence type="ECO:0000256" key="1">
    <source>
        <dbReference type="SAM" id="MobiDB-lite"/>
    </source>
</evidence>
<feature type="compositionally biased region" description="Basic and acidic residues" evidence="1">
    <location>
        <begin position="85"/>
        <end position="94"/>
    </location>
</feature>
<feature type="compositionally biased region" description="Basic and acidic residues" evidence="1">
    <location>
        <begin position="33"/>
        <end position="47"/>
    </location>
</feature>
<organism evidence="2">
    <name type="scientific">bioreactor metagenome</name>
    <dbReference type="NCBI Taxonomy" id="1076179"/>
    <lineage>
        <taxon>unclassified sequences</taxon>
        <taxon>metagenomes</taxon>
        <taxon>ecological metagenomes</taxon>
    </lineage>
</organism>
<proteinExistence type="predicted"/>
<feature type="compositionally biased region" description="Basic and acidic residues" evidence="1">
    <location>
        <begin position="7"/>
        <end position="16"/>
    </location>
</feature>
<protein>
    <submittedName>
        <fullName evidence="2">Uncharacterized protein</fullName>
    </submittedName>
</protein>
<sequence>MLAATRAKGDGEHETNVDSVADNGASDANCRLPHPESGRRGGGDKHATSASNGISGKRSRRSDIRLGAAARAAGRGGARESNLFQRERNEARND</sequence>
<comment type="caution">
    <text evidence="2">The sequence shown here is derived from an EMBL/GenBank/DDBJ whole genome shotgun (WGS) entry which is preliminary data.</text>
</comment>
<name>A0A645DQB9_9ZZZZ</name>
<gene>
    <name evidence="2" type="ORF">SDC9_138036</name>
</gene>
<feature type="region of interest" description="Disordered" evidence="1">
    <location>
        <begin position="1"/>
        <end position="94"/>
    </location>
</feature>
<reference evidence="2" key="1">
    <citation type="submission" date="2019-08" db="EMBL/GenBank/DDBJ databases">
        <authorList>
            <person name="Kucharzyk K."/>
            <person name="Murdoch R.W."/>
            <person name="Higgins S."/>
            <person name="Loffler F."/>
        </authorList>
    </citation>
    <scope>NUCLEOTIDE SEQUENCE</scope>
</reference>
<dbReference type="EMBL" id="VSSQ01038051">
    <property type="protein sequence ID" value="MPM90913.1"/>
    <property type="molecule type" value="Genomic_DNA"/>
</dbReference>
<evidence type="ECO:0000313" key="2">
    <source>
        <dbReference type="EMBL" id="MPM90913.1"/>
    </source>
</evidence>
<dbReference type="AlphaFoldDB" id="A0A645DQB9"/>
<accession>A0A645DQB9</accession>